<feature type="transmembrane region" description="Helical" evidence="3">
    <location>
        <begin position="114"/>
        <end position="134"/>
    </location>
</feature>
<dbReference type="Proteomes" id="UP000245202">
    <property type="component" value="Unassembled WGS sequence"/>
</dbReference>
<keyword evidence="3" id="KW-1133">Transmembrane helix</keyword>
<dbReference type="AlphaFoldDB" id="A0A2R5EMM8"/>
<feature type="transmembrane region" description="Helical" evidence="3">
    <location>
        <begin position="170"/>
        <end position="192"/>
    </location>
</feature>
<comment type="subcellular location">
    <subcellularLocation>
        <location evidence="1">Endomembrane system</location>
        <topology evidence="1">Multi-pass membrane protein</topology>
    </subcellularLocation>
</comment>
<keyword evidence="6" id="KW-1185">Reference proteome</keyword>
<keyword evidence="3" id="KW-0812">Transmembrane</keyword>
<evidence type="ECO:0000256" key="3">
    <source>
        <dbReference type="SAM" id="Phobius"/>
    </source>
</evidence>
<feature type="transmembrane region" description="Helical" evidence="3">
    <location>
        <begin position="265"/>
        <end position="285"/>
    </location>
</feature>
<feature type="transmembrane region" description="Helical" evidence="3">
    <location>
        <begin position="146"/>
        <end position="164"/>
    </location>
</feature>
<feature type="transmembrane region" description="Helical" evidence="3">
    <location>
        <begin position="34"/>
        <end position="53"/>
    </location>
</feature>
<feature type="domain" description="EamA" evidence="4">
    <location>
        <begin position="175"/>
        <end position="306"/>
    </location>
</feature>
<dbReference type="InterPro" id="IPR000620">
    <property type="entry name" value="EamA_dom"/>
</dbReference>
<keyword evidence="3" id="KW-0472">Membrane</keyword>
<protein>
    <submittedName>
        <fullName evidence="5">EamA family transporter</fullName>
    </submittedName>
</protein>
<dbReference type="RefSeq" id="WP_108992906.1">
    <property type="nucleotide sequence ID" value="NZ_BDQX01000116.1"/>
</dbReference>
<feature type="transmembrane region" description="Helical" evidence="3">
    <location>
        <begin position="291"/>
        <end position="310"/>
    </location>
</feature>
<evidence type="ECO:0000313" key="6">
    <source>
        <dbReference type="Proteomes" id="UP000245202"/>
    </source>
</evidence>
<organism evidence="5 6">
    <name type="scientific">Paenibacillus agaridevorans</name>
    <dbReference type="NCBI Taxonomy" id="171404"/>
    <lineage>
        <taxon>Bacteria</taxon>
        <taxon>Bacillati</taxon>
        <taxon>Bacillota</taxon>
        <taxon>Bacilli</taxon>
        <taxon>Bacillales</taxon>
        <taxon>Paenibacillaceae</taxon>
        <taxon>Paenibacillus</taxon>
    </lineage>
</organism>
<dbReference type="SUPFAM" id="SSF103481">
    <property type="entry name" value="Multidrug resistance efflux transporter EmrE"/>
    <property type="match status" value="2"/>
</dbReference>
<dbReference type="Pfam" id="PF00892">
    <property type="entry name" value="EamA"/>
    <property type="match status" value="1"/>
</dbReference>
<evidence type="ECO:0000256" key="2">
    <source>
        <dbReference type="ARBA" id="ARBA00007362"/>
    </source>
</evidence>
<proteinExistence type="inferred from homology"/>
<evidence type="ECO:0000259" key="4">
    <source>
        <dbReference type="Pfam" id="PF00892"/>
    </source>
</evidence>
<feature type="transmembrane region" description="Helical" evidence="3">
    <location>
        <begin position="91"/>
        <end position="108"/>
    </location>
</feature>
<dbReference type="PANTHER" id="PTHR22911:SF137">
    <property type="entry name" value="SOLUTE CARRIER FAMILY 35 MEMBER G2-RELATED"/>
    <property type="match status" value="1"/>
</dbReference>
<evidence type="ECO:0000256" key="1">
    <source>
        <dbReference type="ARBA" id="ARBA00004127"/>
    </source>
</evidence>
<dbReference type="PANTHER" id="PTHR22911">
    <property type="entry name" value="ACYL-MALONYL CONDENSING ENZYME-RELATED"/>
    <property type="match status" value="1"/>
</dbReference>
<comment type="similarity">
    <text evidence="2">Belongs to the EamA transporter family.</text>
</comment>
<comment type="caution">
    <text evidence="5">The sequence shown here is derived from an EMBL/GenBank/DDBJ whole genome shotgun (WGS) entry which is preliminary data.</text>
</comment>
<feature type="transmembrane region" description="Helical" evidence="3">
    <location>
        <begin position="208"/>
        <end position="225"/>
    </location>
</feature>
<gene>
    <name evidence="5" type="ORF">PAT3040_02501</name>
</gene>
<dbReference type="GO" id="GO:0016020">
    <property type="term" value="C:membrane"/>
    <property type="evidence" value="ECO:0007669"/>
    <property type="project" value="InterPro"/>
</dbReference>
<dbReference type="InterPro" id="IPR037185">
    <property type="entry name" value="EmrE-like"/>
</dbReference>
<accession>A0A2R5EMM8</accession>
<dbReference type="EMBL" id="BDQX01000116">
    <property type="protein sequence ID" value="GBG07936.1"/>
    <property type="molecule type" value="Genomic_DNA"/>
</dbReference>
<evidence type="ECO:0000313" key="5">
    <source>
        <dbReference type="EMBL" id="GBG07936.1"/>
    </source>
</evidence>
<sequence>MKHMVAVFLGAASYGILSTFVVLAYGHGYTLGEVVGSQMMIGFLLTWALSAWLNMRRKQAVKRQTNMKIHQANGPQTNMRTKAVLTLKQKLLLMLAGLPTAITGLLYYESLRYIPASVAILLLFQFTWMGVLIQAVRLRKLPERKVYLTLAILLGGTLLAAGLAEPGAGAFHLGGIVLGLLAAVSYTLFMLFNGKAVPDAEPADRSKWMMLGAMLLVFLLFPPQFLWNGDLLSPLMLYGLLLGAFGAFIPPLLFAYGIPHIGEGLAGILGAAELPVAVMLSAVVLHEEVSFLQWIGVAIVLAGVALPEWLKRLRRVPVVNH</sequence>
<feature type="transmembrane region" description="Helical" evidence="3">
    <location>
        <begin position="237"/>
        <end position="258"/>
    </location>
</feature>
<name>A0A2R5EMM8_9BACL</name>
<reference evidence="5 6" key="1">
    <citation type="submission" date="2017-08" db="EMBL/GenBank/DDBJ databases">
        <title>Substantial Increase in Enzyme Production by Combined Drug-Resistance Mutations in Paenibacillus agaridevorans.</title>
        <authorList>
            <person name="Tanaka Y."/>
            <person name="Funane K."/>
            <person name="Hosaka T."/>
            <person name="Shiwa Y."/>
            <person name="Fujita N."/>
            <person name="Miyazaki T."/>
            <person name="Yoshikawa H."/>
            <person name="Murakami K."/>
            <person name="Kasahara K."/>
            <person name="Inaoka T."/>
            <person name="Hiraga Y."/>
            <person name="Ochi K."/>
        </authorList>
    </citation>
    <scope>NUCLEOTIDE SEQUENCE [LARGE SCALE GENOMIC DNA]</scope>
    <source>
        <strain evidence="5 6">T-3040</strain>
    </source>
</reference>